<keyword evidence="2 5" id="KW-0812">Transmembrane</keyword>
<dbReference type="EMBL" id="JAQMWT010000357">
    <property type="protein sequence ID" value="KAJ8603315.1"/>
    <property type="molecule type" value="Genomic_DNA"/>
</dbReference>
<feature type="transmembrane region" description="Helical" evidence="5">
    <location>
        <begin position="73"/>
        <end position="91"/>
    </location>
</feature>
<gene>
    <name evidence="6" type="ORF">CTAYLR_009034</name>
</gene>
<dbReference type="InterPro" id="IPR002293">
    <property type="entry name" value="AA/rel_permease1"/>
</dbReference>
<evidence type="ECO:0008006" key="8">
    <source>
        <dbReference type="Google" id="ProtNLM"/>
    </source>
</evidence>
<dbReference type="AlphaFoldDB" id="A0AAD7UEI1"/>
<comment type="caution">
    <text evidence="6">The sequence shown here is derived from an EMBL/GenBank/DDBJ whole genome shotgun (WGS) entry which is preliminary data.</text>
</comment>
<dbReference type="Pfam" id="PF13520">
    <property type="entry name" value="AA_permease_2"/>
    <property type="match status" value="1"/>
</dbReference>
<feature type="transmembrane region" description="Helical" evidence="5">
    <location>
        <begin position="260"/>
        <end position="286"/>
    </location>
</feature>
<feature type="transmembrane region" description="Helical" evidence="5">
    <location>
        <begin position="41"/>
        <end position="61"/>
    </location>
</feature>
<keyword evidence="7" id="KW-1185">Reference proteome</keyword>
<name>A0AAD7UEI1_9STRA</name>
<evidence type="ECO:0000256" key="2">
    <source>
        <dbReference type="ARBA" id="ARBA00022692"/>
    </source>
</evidence>
<dbReference type="InterPro" id="IPR050598">
    <property type="entry name" value="AminoAcid_Transporter"/>
</dbReference>
<sequence>MEVESKEDGKVRAACVPILEEEDDTDFLRKRESRKLGLREALGLNFLNMFGTGPLITLPLLLRATRPHGPHALIGYACAGFVATCDSLVWAELGARFPISGGSQTYLKETLGPLAAFVFVWQFILAGPLEVASGFAAMANYVSYVVHLERVETGVLACIACALAALLAHRELARTTLVASAISLLAIAFILVSGFANFRHFESANGWTGRGSSFSTDRLFAPTGLLFSLGRTMRIGIYDYTGYFDVNFVGDQLENPRRTIPVACIGSCVATGIVYFLVYVAIVGVLPWDGDDGFVKRCSDRDQCYVAALFAERIVGQNFARAFALVVSLTIFGSCFALLVGYATVPYAASRDSLFFSWFSANATTDRSLCVVGTIACALCFVDLDVLVEAVATTRLVAQFAAQAFGLWLLKSRPETRPSSSFNLPLHPIPQLVVILAFAFVFATSPNYIFHRRVPLLEASLVVLLTGVAAYYATARWHANLSAGKNTTNLRVVDHHQV</sequence>
<dbReference type="GO" id="GO:0016020">
    <property type="term" value="C:membrane"/>
    <property type="evidence" value="ECO:0007669"/>
    <property type="project" value="UniProtKB-SubCell"/>
</dbReference>
<evidence type="ECO:0000256" key="3">
    <source>
        <dbReference type="ARBA" id="ARBA00022989"/>
    </source>
</evidence>
<evidence type="ECO:0000313" key="6">
    <source>
        <dbReference type="EMBL" id="KAJ8603315.1"/>
    </source>
</evidence>
<dbReference type="Gene3D" id="1.20.1740.10">
    <property type="entry name" value="Amino acid/polyamine transporter I"/>
    <property type="match status" value="1"/>
</dbReference>
<proteinExistence type="predicted"/>
<keyword evidence="3 5" id="KW-1133">Transmembrane helix</keyword>
<evidence type="ECO:0000313" key="7">
    <source>
        <dbReference type="Proteomes" id="UP001230188"/>
    </source>
</evidence>
<dbReference type="GO" id="GO:0015179">
    <property type="term" value="F:L-amino acid transmembrane transporter activity"/>
    <property type="evidence" value="ECO:0007669"/>
    <property type="project" value="TreeGrafter"/>
</dbReference>
<organism evidence="6 7">
    <name type="scientific">Chrysophaeum taylorii</name>
    <dbReference type="NCBI Taxonomy" id="2483200"/>
    <lineage>
        <taxon>Eukaryota</taxon>
        <taxon>Sar</taxon>
        <taxon>Stramenopiles</taxon>
        <taxon>Ochrophyta</taxon>
        <taxon>Pelagophyceae</taxon>
        <taxon>Pelagomonadales</taxon>
        <taxon>Pelagomonadaceae</taxon>
        <taxon>Chrysophaeum</taxon>
    </lineage>
</organism>
<evidence type="ECO:0000256" key="5">
    <source>
        <dbReference type="SAM" id="Phobius"/>
    </source>
</evidence>
<feature type="transmembrane region" description="Helical" evidence="5">
    <location>
        <begin position="322"/>
        <end position="345"/>
    </location>
</feature>
<dbReference type="PANTHER" id="PTHR11785">
    <property type="entry name" value="AMINO ACID TRANSPORTER"/>
    <property type="match status" value="1"/>
</dbReference>
<dbReference type="PANTHER" id="PTHR11785:SF512">
    <property type="entry name" value="SOBREMESA, ISOFORM B"/>
    <property type="match status" value="1"/>
</dbReference>
<feature type="transmembrane region" description="Helical" evidence="5">
    <location>
        <begin position="111"/>
        <end position="139"/>
    </location>
</feature>
<keyword evidence="4 5" id="KW-0472">Membrane</keyword>
<accession>A0AAD7UEI1</accession>
<evidence type="ECO:0000256" key="1">
    <source>
        <dbReference type="ARBA" id="ARBA00004141"/>
    </source>
</evidence>
<protein>
    <recommendedName>
        <fullName evidence="8">Amino acid transporter</fullName>
    </recommendedName>
</protein>
<evidence type="ECO:0000256" key="4">
    <source>
        <dbReference type="ARBA" id="ARBA00023136"/>
    </source>
</evidence>
<feature type="transmembrane region" description="Helical" evidence="5">
    <location>
        <begin position="456"/>
        <end position="475"/>
    </location>
</feature>
<dbReference type="Proteomes" id="UP001230188">
    <property type="component" value="Unassembled WGS sequence"/>
</dbReference>
<feature type="transmembrane region" description="Helical" evidence="5">
    <location>
        <begin position="431"/>
        <end position="450"/>
    </location>
</feature>
<dbReference type="PIRSF" id="PIRSF006060">
    <property type="entry name" value="AA_transporter"/>
    <property type="match status" value="1"/>
</dbReference>
<feature type="transmembrane region" description="Helical" evidence="5">
    <location>
        <begin position="151"/>
        <end position="169"/>
    </location>
</feature>
<feature type="transmembrane region" description="Helical" evidence="5">
    <location>
        <begin position="175"/>
        <end position="198"/>
    </location>
</feature>
<reference evidence="6" key="1">
    <citation type="submission" date="2023-01" db="EMBL/GenBank/DDBJ databases">
        <title>Metagenome sequencing of chrysophaentin producing Chrysophaeum taylorii.</title>
        <authorList>
            <person name="Davison J."/>
            <person name="Bewley C."/>
        </authorList>
    </citation>
    <scope>NUCLEOTIDE SEQUENCE</scope>
    <source>
        <strain evidence="6">NIES-1699</strain>
    </source>
</reference>
<comment type="subcellular location">
    <subcellularLocation>
        <location evidence="1">Membrane</location>
        <topology evidence="1">Multi-pass membrane protein</topology>
    </subcellularLocation>
</comment>